<evidence type="ECO:0000256" key="2">
    <source>
        <dbReference type="SAM" id="SignalP"/>
    </source>
</evidence>
<proteinExistence type="predicted"/>
<protein>
    <submittedName>
        <fullName evidence="3">Uncharacterized protein</fullName>
    </submittedName>
</protein>
<keyword evidence="4" id="KW-1185">Reference proteome</keyword>
<dbReference type="EMBL" id="JAAAUY010000126">
    <property type="protein sequence ID" value="KAF9334868.1"/>
    <property type="molecule type" value="Genomic_DNA"/>
</dbReference>
<comment type="caution">
    <text evidence="3">The sequence shown here is derived from an EMBL/GenBank/DDBJ whole genome shotgun (WGS) entry which is preliminary data.</text>
</comment>
<dbReference type="PANTHER" id="PTHR35559">
    <property type="entry name" value="CHITIN-BINDING TYPE-4 DOMAIN-CONTAINING PROTEIN"/>
    <property type="match status" value="1"/>
</dbReference>
<sequence>MFFKISACTLLVISALALFTSTTPVDAHSWAACIDWRFKHGKEAWGDDDGECMGFARRFPLGKGFASLDHANPGRHYQQDGDHAPACSDGEHGKDVGSNETRADPPEKAYGGKYGAMTVTSVGKKLCVRWPAKNHAEENESDKLMVLINLAKEGGKDPSQDVLTDSLVVGIPYKNCDKGPVPDERPCGGCFTVPSRAPGIYTLQWRWMLNKGEWYTSCADIKIEA</sequence>
<feature type="region of interest" description="Disordered" evidence="1">
    <location>
        <begin position="72"/>
        <end position="110"/>
    </location>
</feature>
<name>A0A9P5SNW5_9FUNG</name>
<keyword evidence="2" id="KW-0732">Signal</keyword>
<reference evidence="3" key="1">
    <citation type="journal article" date="2020" name="Fungal Divers.">
        <title>Resolving the Mortierellaceae phylogeny through synthesis of multi-gene phylogenetics and phylogenomics.</title>
        <authorList>
            <person name="Vandepol N."/>
            <person name="Liber J."/>
            <person name="Desiro A."/>
            <person name="Na H."/>
            <person name="Kennedy M."/>
            <person name="Barry K."/>
            <person name="Grigoriev I.V."/>
            <person name="Miller A.N."/>
            <person name="O'Donnell K."/>
            <person name="Stajich J.E."/>
            <person name="Bonito G."/>
        </authorList>
    </citation>
    <scope>NUCLEOTIDE SEQUENCE</scope>
    <source>
        <strain evidence="3">NVP1</strain>
    </source>
</reference>
<accession>A0A9P5SNW5</accession>
<dbReference type="PANTHER" id="PTHR35559:SF1">
    <property type="entry name" value="CHITIN-BINDING TYPE-4 DOMAIN-CONTAINING PROTEIN"/>
    <property type="match status" value="1"/>
</dbReference>
<evidence type="ECO:0000256" key="1">
    <source>
        <dbReference type="SAM" id="MobiDB-lite"/>
    </source>
</evidence>
<evidence type="ECO:0000313" key="3">
    <source>
        <dbReference type="EMBL" id="KAF9334868.1"/>
    </source>
</evidence>
<feature type="compositionally biased region" description="Basic and acidic residues" evidence="1">
    <location>
        <begin position="77"/>
        <end position="107"/>
    </location>
</feature>
<dbReference type="AlphaFoldDB" id="A0A9P5SNW5"/>
<gene>
    <name evidence="3" type="ORF">BG006_001338</name>
</gene>
<feature type="signal peptide" evidence="2">
    <location>
        <begin position="1"/>
        <end position="27"/>
    </location>
</feature>
<evidence type="ECO:0000313" key="4">
    <source>
        <dbReference type="Proteomes" id="UP000696485"/>
    </source>
</evidence>
<organism evidence="3 4">
    <name type="scientific">Podila minutissima</name>
    <dbReference type="NCBI Taxonomy" id="64525"/>
    <lineage>
        <taxon>Eukaryota</taxon>
        <taxon>Fungi</taxon>
        <taxon>Fungi incertae sedis</taxon>
        <taxon>Mucoromycota</taxon>
        <taxon>Mortierellomycotina</taxon>
        <taxon>Mortierellomycetes</taxon>
        <taxon>Mortierellales</taxon>
        <taxon>Mortierellaceae</taxon>
        <taxon>Podila</taxon>
    </lineage>
</organism>
<dbReference type="Proteomes" id="UP000696485">
    <property type="component" value="Unassembled WGS sequence"/>
</dbReference>
<feature type="chain" id="PRO_5040393687" evidence="2">
    <location>
        <begin position="28"/>
        <end position="225"/>
    </location>
</feature>